<name>A0A380CSE2_SPHSI</name>
<dbReference type="AlphaFoldDB" id="A0A380CSE2"/>
<evidence type="ECO:0000313" key="2">
    <source>
        <dbReference type="EMBL" id="SUJ26949.1"/>
    </source>
</evidence>
<dbReference type="Pfam" id="PF09346">
    <property type="entry name" value="SMI1_KNR4"/>
    <property type="match status" value="1"/>
</dbReference>
<dbReference type="SUPFAM" id="SSF160631">
    <property type="entry name" value="SMI1/KNR4-like"/>
    <property type="match status" value="1"/>
</dbReference>
<gene>
    <name evidence="2" type="ORF">NCTC11388_04032</name>
</gene>
<reference evidence="2 3" key="1">
    <citation type="submission" date="2018-06" db="EMBL/GenBank/DDBJ databases">
        <authorList>
            <consortium name="Pathogen Informatics"/>
            <person name="Doyle S."/>
        </authorList>
    </citation>
    <scope>NUCLEOTIDE SEQUENCE [LARGE SCALE GENOMIC DNA]</scope>
    <source>
        <strain evidence="2 3">NCTC11388</strain>
    </source>
</reference>
<evidence type="ECO:0000313" key="3">
    <source>
        <dbReference type="Proteomes" id="UP000254893"/>
    </source>
</evidence>
<dbReference type="Proteomes" id="UP000254893">
    <property type="component" value="Unassembled WGS sequence"/>
</dbReference>
<dbReference type="SMART" id="SM00860">
    <property type="entry name" value="SMI1_KNR4"/>
    <property type="match status" value="1"/>
</dbReference>
<proteinExistence type="predicted"/>
<dbReference type="InterPro" id="IPR037883">
    <property type="entry name" value="Knr4/Smi1-like_sf"/>
</dbReference>
<dbReference type="Gene3D" id="3.40.1580.10">
    <property type="entry name" value="SMI1/KNR4-like"/>
    <property type="match status" value="1"/>
</dbReference>
<dbReference type="RefSeq" id="WP_115171390.1">
    <property type="nucleotide sequence ID" value="NZ_UGYW01000002.1"/>
</dbReference>
<evidence type="ECO:0000259" key="1">
    <source>
        <dbReference type="SMART" id="SM00860"/>
    </source>
</evidence>
<organism evidence="2 3">
    <name type="scientific">Sphingobacterium spiritivorum</name>
    <name type="common">Flavobacterium spiritivorum</name>
    <dbReference type="NCBI Taxonomy" id="258"/>
    <lineage>
        <taxon>Bacteria</taxon>
        <taxon>Pseudomonadati</taxon>
        <taxon>Bacteroidota</taxon>
        <taxon>Sphingobacteriia</taxon>
        <taxon>Sphingobacteriales</taxon>
        <taxon>Sphingobacteriaceae</taxon>
        <taxon>Sphingobacterium</taxon>
    </lineage>
</organism>
<dbReference type="EMBL" id="UGYW01000002">
    <property type="protein sequence ID" value="SUJ26949.1"/>
    <property type="molecule type" value="Genomic_DNA"/>
</dbReference>
<sequence>MQIERIKTKLQQLKESDTDLELFGAESHTYTLHAPLSIEEIRAFESENKAKLPEDYVLFLTQMGNGGAGPFYGIFPLQESRINLSDNTGNVTYFNLSKPFPHTEAWNVEEELEELYDRIEDAYEAGDEELEEKLFDEKWDLIGAEEHDYGRLYIADYGCGVYISLIVNGDEKGNIWTDDRTNDAGIYPSVELGNTERIRFLDWYERWLDNSLEELNSSANKN</sequence>
<feature type="domain" description="Knr4/Smi1-like" evidence="1">
    <location>
        <begin position="35"/>
        <end position="206"/>
    </location>
</feature>
<accession>A0A380CSE2</accession>
<dbReference type="InterPro" id="IPR018958">
    <property type="entry name" value="Knr4/Smi1-like_dom"/>
</dbReference>
<protein>
    <submittedName>
        <fullName evidence="2">SMI1 / KNR4 family</fullName>
    </submittedName>
</protein>